<dbReference type="InterPro" id="IPR001789">
    <property type="entry name" value="Sig_transdc_resp-reg_receiver"/>
</dbReference>
<dbReference type="SUPFAM" id="SSF55785">
    <property type="entry name" value="PYP-like sensor domain (PAS domain)"/>
    <property type="match status" value="1"/>
</dbReference>
<evidence type="ECO:0000313" key="8">
    <source>
        <dbReference type="Proteomes" id="UP000220527"/>
    </source>
</evidence>
<dbReference type="AlphaFoldDB" id="A0A2A6RII6"/>
<dbReference type="PANTHER" id="PTHR24421">
    <property type="entry name" value="NITRATE/NITRITE SENSOR PROTEIN NARX-RELATED"/>
    <property type="match status" value="1"/>
</dbReference>
<dbReference type="InterPro" id="IPR013767">
    <property type="entry name" value="PAS_fold"/>
</dbReference>
<dbReference type="Pfam" id="PF00989">
    <property type="entry name" value="PAS"/>
    <property type="match status" value="1"/>
</dbReference>
<evidence type="ECO:0008006" key="9">
    <source>
        <dbReference type="Google" id="ProtNLM"/>
    </source>
</evidence>
<dbReference type="InterPro" id="IPR011712">
    <property type="entry name" value="Sig_transdc_His_kin_sub3_dim/P"/>
</dbReference>
<organism evidence="7 8">
    <name type="scientific">Candidatus Viridilinea mediisalina</name>
    <dbReference type="NCBI Taxonomy" id="2024553"/>
    <lineage>
        <taxon>Bacteria</taxon>
        <taxon>Bacillati</taxon>
        <taxon>Chloroflexota</taxon>
        <taxon>Chloroflexia</taxon>
        <taxon>Chloroflexales</taxon>
        <taxon>Chloroflexineae</taxon>
        <taxon>Oscillochloridaceae</taxon>
        <taxon>Candidatus Viridilinea</taxon>
    </lineage>
</organism>
<dbReference type="Gene3D" id="1.20.5.1930">
    <property type="match status" value="1"/>
</dbReference>
<dbReference type="InterPro" id="IPR050482">
    <property type="entry name" value="Sensor_HK_TwoCompSys"/>
</dbReference>
<evidence type="ECO:0000256" key="3">
    <source>
        <dbReference type="ARBA" id="ARBA00023012"/>
    </source>
</evidence>
<dbReference type="CDD" id="cd16917">
    <property type="entry name" value="HATPase_UhpB-NarQ-NarX-like"/>
    <property type="match status" value="1"/>
</dbReference>
<dbReference type="RefSeq" id="WP_097644411.1">
    <property type="nucleotide sequence ID" value="NZ_NQWI01000053.1"/>
</dbReference>
<proteinExistence type="predicted"/>
<keyword evidence="8" id="KW-1185">Reference proteome</keyword>
<dbReference type="GO" id="GO:0006355">
    <property type="term" value="P:regulation of DNA-templated transcription"/>
    <property type="evidence" value="ECO:0007669"/>
    <property type="project" value="InterPro"/>
</dbReference>
<dbReference type="Gene3D" id="3.30.450.20">
    <property type="entry name" value="PAS domain"/>
    <property type="match status" value="1"/>
</dbReference>
<dbReference type="Pfam" id="PF07730">
    <property type="entry name" value="HisKA_3"/>
    <property type="match status" value="1"/>
</dbReference>
<dbReference type="PROSITE" id="PS50110">
    <property type="entry name" value="RESPONSE_REGULATORY"/>
    <property type="match status" value="1"/>
</dbReference>
<dbReference type="Pfam" id="PF00072">
    <property type="entry name" value="Response_reg"/>
    <property type="match status" value="1"/>
</dbReference>
<keyword evidence="2" id="KW-0418">Kinase</keyword>
<dbReference type="Gene3D" id="3.30.565.10">
    <property type="entry name" value="Histidine kinase-like ATPase, C-terminal domain"/>
    <property type="match status" value="1"/>
</dbReference>
<dbReference type="OrthoDB" id="9797605at2"/>
<dbReference type="InterPro" id="IPR000014">
    <property type="entry name" value="PAS"/>
</dbReference>
<feature type="domain" description="Response regulatory" evidence="5">
    <location>
        <begin position="6"/>
        <end position="122"/>
    </location>
</feature>
<keyword evidence="1" id="KW-0808">Transferase</keyword>
<dbReference type="GO" id="GO:0016020">
    <property type="term" value="C:membrane"/>
    <property type="evidence" value="ECO:0007669"/>
    <property type="project" value="InterPro"/>
</dbReference>
<protein>
    <recommendedName>
        <fullName evidence="9">Nitrogen regulation protein B</fullName>
    </recommendedName>
</protein>
<dbReference type="Proteomes" id="UP000220527">
    <property type="component" value="Unassembled WGS sequence"/>
</dbReference>
<dbReference type="SUPFAM" id="SSF52172">
    <property type="entry name" value="CheY-like"/>
    <property type="match status" value="1"/>
</dbReference>
<evidence type="ECO:0000256" key="4">
    <source>
        <dbReference type="PROSITE-ProRule" id="PRU00169"/>
    </source>
</evidence>
<dbReference type="InterPro" id="IPR011006">
    <property type="entry name" value="CheY-like_superfamily"/>
</dbReference>
<dbReference type="Gene3D" id="3.40.50.2300">
    <property type="match status" value="1"/>
</dbReference>
<reference evidence="8" key="1">
    <citation type="submission" date="2017-08" db="EMBL/GenBank/DDBJ databases">
        <authorList>
            <person name="Grouzdev D.S."/>
            <person name="Gaisin V.A."/>
            <person name="Rysina M.S."/>
            <person name="Gorlenko V.M."/>
        </authorList>
    </citation>
    <scope>NUCLEOTIDE SEQUENCE [LARGE SCALE GENOMIC DNA]</scope>
    <source>
        <strain evidence="8">Kir15-3F</strain>
    </source>
</reference>
<evidence type="ECO:0000259" key="6">
    <source>
        <dbReference type="PROSITE" id="PS50112"/>
    </source>
</evidence>
<dbReference type="EMBL" id="NQWI01000053">
    <property type="protein sequence ID" value="PDW02753.1"/>
    <property type="molecule type" value="Genomic_DNA"/>
</dbReference>
<dbReference type="SMART" id="SM00448">
    <property type="entry name" value="REC"/>
    <property type="match status" value="1"/>
</dbReference>
<evidence type="ECO:0000256" key="2">
    <source>
        <dbReference type="ARBA" id="ARBA00022777"/>
    </source>
</evidence>
<evidence type="ECO:0000256" key="1">
    <source>
        <dbReference type="ARBA" id="ARBA00022679"/>
    </source>
</evidence>
<dbReference type="InterPro" id="IPR003594">
    <property type="entry name" value="HATPase_dom"/>
</dbReference>
<keyword evidence="3" id="KW-0902">Two-component regulatory system</keyword>
<comment type="caution">
    <text evidence="7">The sequence shown here is derived from an EMBL/GenBank/DDBJ whole genome shotgun (WGS) entry which is preliminary data.</text>
</comment>
<feature type="domain" description="PAS" evidence="6">
    <location>
        <begin position="133"/>
        <end position="204"/>
    </location>
</feature>
<dbReference type="PROSITE" id="PS50112">
    <property type="entry name" value="PAS"/>
    <property type="match status" value="1"/>
</dbReference>
<dbReference type="NCBIfam" id="TIGR00229">
    <property type="entry name" value="sensory_box"/>
    <property type="match status" value="1"/>
</dbReference>
<dbReference type="GO" id="GO:0000155">
    <property type="term" value="F:phosphorelay sensor kinase activity"/>
    <property type="evidence" value="ECO:0007669"/>
    <property type="project" value="InterPro"/>
</dbReference>
<evidence type="ECO:0000313" key="7">
    <source>
        <dbReference type="EMBL" id="PDW02753.1"/>
    </source>
</evidence>
<name>A0A2A6RII6_9CHLR</name>
<dbReference type="SMART" id="SM00387">
    <property type="entry name" value="HATPase_c"/>
    <property type="match status" value="1"/>
</dbReference>
<dbReference type="SMART" id="SM00091">
    <property type="entry name" value="PAS"/>
    <property type="match status" value="1"/>
</dbReference>
<accession>A0A2A6RII6</accession>
<dbReference type="InterPro" id="IPR035965">
    <property type="entry name" value="PAS-like_dom_sf"/>
</dbReference>
<evidence type="ECO:0000259" key="5">
    <source>
        <dbReference type="PROSITE" id="PS50110"/>
    </source>
</evidence>
<dbReference type="GO" id="GO:0046983">
    <property type="term" value="F:protein dimerization activity"/>
    <property type="evidence" value="ECO:0007669"/>
    <property type="project" value="InterPro"/>
</dbReference>
<dbReference type="Pfam" id="PF02518">
    <property type="entry name" value="HATPase_c"/>
    <property type="match status" value="1"/>
</dbReference>
<sequence>MTRLPSILIVDDLESSRDVMHEMLMGQGYELLFAAGGAEALRMAHDHMPDLILLDLMMPDIDGLTVCRELRANPQTARMPVVIVTALDDRKARLDGISAGCDDFVTKPFDRRELRMRVRTIVNLNRYRLLLDEQQRFEMLFSRSPNGLVMLAHDGTITLANPAMAHLVAAPQAEQLVGQQLCDLLNPTDRLRFQHWFEQLMTEESALSQLNASLVAQTGLHRPVELDGSWFVWADAPAAQIVVRDISDRIKADLLEEDRRQLAFDLHDEVAQTATAVYRQLEQFQYDFPIRRPEARASLERAIELSRRMISETRRLLAGLRPTALDDLGLVAALRLHANALAADGLEVVLHEDLGSQRLAPAVEIALFRIAQEALTNVRKHAATSQATLTLTNHGAHVRLCVADQGRGFAPSATTAPLGQQLGLRTMHDRAALLGGRVQLTSPPEGGTRLIAELPLGVRRTGEQEN</sequence>
<feature type="modified residue" description="4-aspartylphosphate" evidence="4">
    <location>
        <position position="55"/>
    </location>
</feature>
<dbReference type="SUPFAM" id="SSF55874">
    <property type="entry name" value="ATPase domain of HSP90 chaperone/DNA topoisomerase II/histidine kinase"/>
    <property type="match status" value="1"/>
</dbReference>
<dbReference type="InterPro" id="IPR036890">
    <property type="entry name" value="HATPase_C_sf"/>
</dbReference>
<keyword evidence="4" id="KW-0597">Phosphoprotein</keyword>
<dbReference type="CDD" id="cd00130">
    <property type="entry name" value="PAS"/>
    <property type="match status" value="1"/>
</dbReference>
<gene>
    <name evidence="7" type="ORF">CJ255_12345</name>
</gene>